<organism evidence="3">
    <name type="scientific">marine sediment metagenome</name>
    <dbReference type="NCBI Taxonomy" id="412755"/>
    <lineage>
        <taxon>unclassified sequences</taxon>
        <taxon>metagenomes</taxon>
        <taxon>ecological metagenomes</taxon>
    </lineage>
</organism>
<evidence type="ECO:0000313" key="3">
    <source>
        <dbReference type="EMBL" id="GAH54339.1"/>
    </source>
</evidence>
<feature type="domain" description="Transposase IS204/IS1001/IS1096/IS1165 DDE" evidence="1">
    <location>
        <begin position="157"/>
        <end position="272"/>
    </location>
</feature>
<sequence length="277" mass="32669">VFDSKIPIPINFPGIKIVRYEIDERDDYFLYAESTATSEKCYKCGRTITYKHCLDEPITVRHFDILGHRVFIIVRPIRFRCFYCDDHPTTTQRFPWRTGKSPYTKDFEKYILKQMINSTIEDVSKKENIGYDSIVGILDRSISSNIDWNELLDIKTLGLDEISLRKGHKDFVTIVSAINVKEELKVLAVLPGRDEDTVSQFLKTIPEEVKVKIKSACIDMYRSYRNSVEKELPNVSIVTDRFHVAKAYRKCFDDFRKRELARLKKNYQKKSRRYQEH</sequence>
<dbReference type="EMBL" id="BARU01023543">
    <property type="protein sequence ID" value="GAH54339.1"/>
    <property type="molecule type" value="Genomic_DNA"/>
</dbReference>
<evidence type="ECO:0000259" key="2">
    <source>
        <dbReference type="Pfam" id="PF13542"/>
    </source>
</evidence>
<evidence type="ECO:0000259" key="1">
    <source>
        <dbReference type="Pfam" id="PF01610"/>
    </source>
</evidence>
<protein>
    <recommendedName>
        <fullName evidence="4">Transposase IS204/IS1001/IS1096/IS1165 DDE domain-containing protein</fullName>
    </recommendedName>
</protein>
<dbReference type="InterPro" id="IPR047951">
    <property type="entry name" value="Transpos_ISL3"/>
</dbReference>
<proteinExistence type="predicted"/>
<accession>X1HKG7</accession>
<name>X1HKG7_9ZZZZ</name>
<feature type="non-terminal residue" evidence="3">
    <location>
        <position position="1"/>
    </location>
</feature>
<dbReference type="PANTHER" id="PTHR33498">
    <property type="entry name" value="TRANSPOSASE FOR INSERTION SEQUENCE ELEMENT IS1557"/>
    <property type="match status" value="1"/>
</dbReference>
<reference evidence="3" key="1">
    <citation type="journal article" date="2014" name="Front. Microbiol.">
        <title>High frequency of phylogenetically diverse reductive dehalogenase-homologous genes in deep subseafloor sedimentary metagenomes.</title>
        <authorList>
            <person name="Kawai M."/>
            <person name="Futagami T."/>
            <person name="Toyoda A."/>
            <person name="Takaki Y."/>
            <person name="Nishi S."/>
            <person name="Hori S."/>
            <person name="Arai W."/>
            <person name="Tsubouchi T."/>
            <person name="Morono Y."/>
            <person name="Uchiyama I."/>
            <person name="Ito T."/>
            <person name="Fujiyama A."/>
            <person name="Inagaki F."/>
            <person name="Takami H."/>
        </authorList>
    </citation>
    <scope>NUCLEOTIDE SEQUENCE</scope>
    <source>
        <strain evidence="3">Expedition CK06-06</strain>
    </source>
</reference>
<dbReference type="Pfam" id="PF13542">
    <property type="entry name" value="HTH_Tnp_ISL3"/>
    <property type="match status" value="1"/>
</dbReference>
<evidence type="ECO:0008006" key="4">
    <source>
        <dbReference type="Google" id="ProtNLM"/>
    </source>
</evidence>
<feature type="domain" description="Transposase IS204/IS1001/IS1096/IS1165 helix-turn-helix" evidence="2">
    <location>
        <begin position="100"/>
        <end position="140"/>
    </location>
</feature>
<dbReference type="AlphaFoldDB" id="X1HKG7"/>
<comment type="caution">
    <text evidence="3">The sequence shown here is derived from an EMBL/GenBank/DDBJ whole genome shotgun (WGS) entry which is preliminary data.</text>
</comment>
<dbReference type="InterPro" id="IPR002560">
    <property type="entry name" value="Transposase_DDE"/>
</dbReference>
<dbReference type="PANTHER" id="PTHR33498:SF1">
    <property type="entry name" value="TRANSPOSASE FOR INSERTION SEQUENCE ELEMENT IS1557"/>
    <property type="match status" value="1"/>
</dbReference>
<gene>
    <name evidence="3" type="ORF">S03H2_38192</name>
</gene>
<feature type="non-terminal residue" evidence="3">
    <location>
        <position position="277"/>
    </location>
</feature>
<dbReference type="InterPro" id="IPR032877">
    <property type="entry name" value="Transposase_HTH"/>
</dbReference>
<dbReference type="Pfam" id="PF01610">
    <property type="entry name" value="DDE_Tnp_ISL3"/>
    <property type="match status" value="1"/>
</dbReference>